<protein>
    <submittedName>
        <fullName evidence="1">Uncharacterized protein</fullName>
    </submittedName>
</protein>
<comment type="caution">
    <text evidence="1">The sequence shown here is derived from an EMBL/GenBank/DDBJ whole genome shotgun (WGS) entry which is preliminary data.</text>
</comment>
<keyword evidence="2" id="KW-1185">Reference proteome</keyword>
<evidence type="ECO:0000313" key="1">
    <source>
        <dbReference type="EMBL" id="EYC25953.1"/>
    </source>
</evidence>
<dbReference type="STRING" id="53326.A0A016VGS7"/>
<gene>
    <name evidence="1" type="primary">Acey_s0011.g1478</name>
    <name evidence="1" type="ORF">Y032_0011g1478</name>
</gene>
<name>A0A016VGS7_9BILA</name>
<proteinExistence type="predicted"/>
<evidence type="ECO:0000313" key="2">
    <source>
        <dbReference type="Proteomes" id="UP000024635"/>
    </source>
</evidence>
<reference evidence="2" key="1">
    <citation type="journal article" date="2015" name="Nat. Genet.">
        <title>The genome and transcriptome of the zoonotic hookworm Ancylostoma ceylanicum identify infection-specific gene families.</title>
        <authorList>
            <person name="Schwarz E.M."/>
            <person name="Hu Y."/>
            <person name="Antoshechkin I."/>
            <person name="Miller M.M."/>
            <person name="Sternberg P.W."/>
            <person name="Aroian R.V."/>
        </authorList>
    </citation>
    <scope>NUCLEOTIDE SEQUENCE</scope>
    <source>
        <strain evidence="2">HY135</strain>
    </source>
</reference>
<organism evidence="1 2">
    <name type="scientific">Ancylostoma ceylanicum</name>
    <dbReference type="NCBI Taxonomy" id="53326"/>
    <lineage>
        <taxon>Eukaryota</taxon>
        <taxon>Metazoa</taxon>
        <taxon>Ecdysozoa</taxon>
        <taxon>Nematoda</taxon>
        <taxon>Chromadorea</taxon>
        <taxon>Rhabditida</taxon>
        <taxon>Rhabditina</taxon>
        <taxon>Rhabditomorpha</taxon>
        <taxon>Strongyloidea</taxon>
        <taxon>Ancylostomatidae</taxon>
        <taxon>Ancylostomatinae</taxon>
        <taxon>Ancylostoma</taxon>
    </lineage>
</organism>
<dbReference type="Gene3D" id="3.30.200.20">
    <property type="entry name" value="Phosphorylase Kinase, domain 1"/>
    <property type="match status" value="1"/>
</dbReference>
<dbReference type="EMBL" id="JARK01001347">
    <property type="protein sequence ID" value="EYC25953.1"/>
    <property type="molecule type" value="Genomic_DNA"/>
</dbReference>
<dbReference type="AlphaFoldDB" id="A0A016VGS7"/>
<sequence>MEKRMIYDIDRRCEAAPRSKHQRILKFSYQRTMKKFYNETPARTSQTTLVMDAPFVNVELSITNRECCERSAKELLKIIRPRWQQSAVLFEVYTAGITNKIMSAFVDPSEKLVFRIFGKNTENFIDRSCFGTHWGLNIYHLDWIFSRLPSALQEKSFRPC</sequence>
<dbReference type="Proteomes" id="UP000024635">
    <property type="component" value="Unassembled WGS sequence"/>
</dbReference>
<dbReference type="OrthoDB" id="10267235at2759"/>
<accession>A0A016VGS7</accession>